<comment type="function">
    <text evidence="10">Subunit R is required for both nuclease and ATPase activities, but not for modification.</text>
</comment>
<dbReference type="EMBL" id="ACQL01000023">
    <property type="protein sequence ID" value="EER48152.1"/>
    <property type="molecule type" value="Genomic_DNA"/>
</dbReference>
<dbReference type="CDD" id="cd18800">
    <property type="entry name" value="SF2_C_EcoR124I-like"/>
    <property type="match status" value="1"/>
</dbReference>
<evidence type="ECO:0000256" key="6">
    <source>
        <dbReference type="ARBA" id="ARBA00022759"/>
    </source>
</evidence>
<dbReference type="PANTHER" id="PTHR30195:SF15">
    <property type="entry name" value="TYPE I RESTRICTION ENZYME HINDI ENDONUCLEASE SUBUNIT"/>
    <property type="match status" value="1"/>
</dbReference>
<keyword evidence="8 10" id="KW-0067">ATP-binding</keyword>
<dbReference type="Pfam" id="PF22679">
    <property type="entry name" value="T1R_D3-like"/>
    <property type="match status" value="1"/>
</dbReference>
<reference evidence="12 13" key="1">
    <citation type="journal article" date="2010" name="Vet. Microbiol.">
        <title>Production of haemolysins by strains of the Actinobacillus minor/porcitonsillarum complex.</title>
        <authorList>
            <person name="Arya G."/>
            <person name="Niven D.F."/>
        </authorList>
    </citation>
    <scope>NUCLEOTIDE SEQUENCE [LARGE SCALE GENOMIC DNA]</scope>
    <source>
        <strain evidence="12 13">NM305</strain>
    </source>
</reference>
<comment type="similarity">
    <text evidence="2 10">Belongs to the HsdR family.</text>
</comment>
<dbReference type="GO" id="GO:0003677">
    <property type="term" value="F:DNA binding"/>
    <property type="evidence" value="ECO:0007669"/>
    <property type="project" value="UniProtKB-KW"/>
</dbReference>
<organism evidence="12 13">
    <name type="scientific">Actinobacillus minor NM305</name>
    <dbReference type="NCBI Taxonomy" id="637911"/>
    <lineage>
        <taxon>Bacteria</taxon>
        <taxon>Pseudomonadati</taxon>
        <taxon>Pseudomonadota</taxon>
        <taxon>Gammaproteobacteria</taxon>
        <taxon>Pasteurellales</taxon>
        <taxon>Pasteurellaceae</taxon>
        <taxon>Actinobacillus</taxon>
    </lineage>
</organism>
<dbReference type="Gene3D" id="3.90.1570.50">
    <property type="match status" value="1"/>
</dbReference>
<dbReference type="InterPro" id="IPR004473">
    <property type="entry name" value="Restrct_endonuc_typeI_HsdR"/>
</dbReference>
<dbReference type="PANTHER" id="PTHR30195">
    <property type="entry name" value="TYPE I SITE-SPECIFIC DEOXYRIBONUCLEASE PROTEIN SUBUNIT M AND R"/>
    <property type="match status" value="1"/>
</dbReference>
<keyword evidence="9 10" id="KW-0238">DNA-binding</keyword>
<keyword evidence="7 10" id="KW-0378">Hydrolase</keyword>
<name>C5RYW5_9PAST</name>
<accession>C5RYW5</accession>
<dbReference type="GO" id="GO:0009035">
    <property type="term" value="F:type I site-specific deoxyribonuclease activity"/>
    <property type="evidence" value="ECO:0007669"/>
    <property type="project" value="UniProtKB-EC"/>
</dbReference>
<evidence type="ECO:0000256" key="4">
    <source>
        <dbReference type="ARBA" id="ARBA00022741"/>
    </source>
</evidence>
<feature type="domain" description="Helicase ATP-binding" evidence="11">
    <location>
        <begin position="279"/>
        <end position="462"/>
    </location>
</feature>
<evidence type="ECO:0000313" key="13">
    <source>
        <dbReference type="Proteomes" id="UP000005532"/>
    </source>
</evidence>
<evidence type="ECO:0000313" key="12">
    <source>
        <dbReference type="EMBL" id="EER48152.1"/>
    </source>
</evidence>
<keyword evidence="6" id="KW-0255">Endonuclease</keyword>
<proteinExistence type="inferred from homology"/>
<dbReference type="SUPFAM" id="SSF52540">
    <property type="entry name" value="P-loop containing nucleoside triphosphate hydrolases"/>
    <property type="match status" value="2"/>
</dbReference>
<dbReference type="Pfam" id="PF18766">
    <property type="entry name" value="SWI2_SNF2"/>
    <property type="match status" value="1"/>
</dbReference>
<evidence type="ECO:0000256" key="5">
    <source>
        <dbReference type="ARBA" id="ARBA00022747"/>
    </source>
</evidence>
<dbReference type="Pfam" id="PF04313">
    <property type="entry name" value="HSDR_N"/>
    <property type="match status" value="1"/>
</dbReference>
<dbReference type="EC" id="3.1.21.3" evidence="10"/>
<dbReference type="Proteomes" id="UP000005532">
    <property type="component" value="Unassembled WGS sequence"/>
</dbReference>
<dbReference type="AlphaFoldDB" id="C5RYW5"/>
<dbReference type="InterPro" id="IPR055180">
    <property type="entry name" value="HsdR_RecA-like_helicase_dom_2"/>
</dbReference>
<dbReference type="eggNOG" id="COG0610">
    <property type="taxonomic scope" value="Bacteria"/>
</dbReference>
<dbReference type="InterPro" id="IPR051268">
    <property type="entry name" value="Type-I_R_enzyme_R_subunit"/>
</dbReference>
<evidence type="ECO:0000256" key="3">
    <source>
        <dbReference type="ARBA" id="ARBA00022722"/>
    </source>
</evidence>
<protein>
    <recommendedName>
        <fullName evidence="10">Type I restriction enzyme endonuclease subunit</fullName>
        <shortName evidence="10">R protein</shortName>
        <ecNumber evidence="10">3.1.21.3</ecNumber>
    </recommendedName>
</protein>
<evidence type="ECO:0000256" key="1">
    <source>
        <dbReference type="ARBA" id="ARBA00000851"/>
    </source>
</evidence>
<dbReference type="GO" id="GO:0009307">
    <property type="term" value="P:DNA restriction-modification system"/>
    <property type="evidence" value="ECO:0007669"/>
    <property type="project" value="UniProtKB-KW"/>
</dbReference>
<dbReference type="OrthoDB" id="9758243at2"/>
<comment type="caution">
    <text evidence="12">The sequence shown here is derived from an EMBL/GenBank/DDBJ whole genome shotgun (WGS) entry which is preliminary data.</text>
</comment>
<evidence type="ECO:0000259" key="11">
    <source>
        <dbReference type="PROSITE" id="PS51192"/>
    </source>
</evidence>
<dbReference type="InterPro" id="IPR021810">
    <property type="entry name" value="T1RH-like_C"/>
</dbReference>
<dbReference type="CDD" id="cd22332">
    <property type="entry name" value="HsdR_N"/>
    <property type="match status" value="1"/>
</dbReference>
<keyword evidence="5 10" id="KW-0680">Restriction system</keyword>
<comment type="catalytic activity">
    <reaction evidence="1 10">
        <text>Endonucleolytic cleavage of DNA to give random double-stranded fragments with terminal 5'-phosphates, ATP is simultaneously hydrolyzed.</text>
        <dbReference type="EC" id="3.1.21.3"/>
    </reaction>
</comment>
<dbReference type="GO" id="GO:0005524">
    <property type="term" value="F:ATP binding"/>
    <property type="evidence" value="ECO:0007669"/>
    <property type="project" value="UniProtKB-KW"/>
</dbReference>
<keyword evidence="4 10" id="KW-0547">Nucleotide-binding</keyword>
<dbReference type="RefSeq" id="WP_005822123.1">
    <property type="nucleotide sequence ID" value="NZ_ACQL01000023.1"/>
</dbReference>
<evidence type="ECO:0000256" key="10">
    <source>
        <dbReference type="RuleBase" id="RU364115"/>
    </source>
</evidence>
<evidence type="ECO:0000256" key="8">
    <source>
        <dbReference type="ARBA" id="ARBA00022840"/>
    </source>
</evidence>
<comment type="subunit">
    <text evidence="10">The type I restriction/modification system is composed of three polypeptides R, M and S.</text>
</comment>
<dbReference type="InterPro" id="IPR027417">
    <property type="entry name" value="P-loop_NTPase"/>
</dbReference>
<dbReference type="InterPro" id="IPR007409">
    <property type="entry name" value="Restrct_endonuc_type1_HsdR_N"/>
</dbReference>
<evidence type="ECO:0000256" key="7">
    <source>
        <dbReference type="ARBA" id="ARBA00022801"/>
    </source>
</evidence>
<dbReference type="REBASE" id="29432">
    <property type="entry name" value="Ami305ORF4453P"/>
</dbReference>
<evidence type="ECO:0000256" key="2">
    <source>
        <dbReference type="ARBA" id="ARBA00008598"/>
    </source>
</evidence>
<dbReference type="SMART" id="SM00487">
    <property type="entry name" value="DEXDc"/>
    <property type="match status" value="1"/>
</dbReference>
<dbReference type="Pfam" id="PF11867">
    <property type="entry name" value="T1RH-like_C"/>
    <property type="match status" value="1"/>
</dbReference>
<evidence type="ECO:0000256" key="9">
    <source>
        <dbReference type="ARBA" id="ARBA00023125"/>
    </source>
</evidence>
<dbReference type="Gene3D" id="3.40.50.300">
    <property type="entry name" value="P-loop containing nucleotide triphosphate hydrolases"/>
    <property type="match status" value="2"/>
</dbReference>
<dbReference type="InterPro" id="IPR040980">
    <property type="entry name" value="SWI2_SNF2"/>
</dbReference>
<dbReference type="InterPro" id="IPR014001">
    <property type="entry name" value="Helicase_ATP-bd"/>
</dbReference>
<dbReference type="NCBIfam" id="TIGR00348">
    <property type="entry name" value="hsdR"/>
    <property type="match status" value="1"/>
</dbReference>
<keyword evidence="3" id="KW-0540">Nuclease</keyword>
<dbReference type="PROSITE" id="PS51192">
    <property type="entry name" value="HELICASE_ATP_BIND_1"/>
    <property type="match status" value="1"/>
</dbReference>
<gene>
    <name evidence="12" type="ORF">AM305_04468</name>
</gene>
<sequence>MNPKFYESQLELAVIELLQQQGYEYSHGEGFNRSLNEVLLREDLQAYLATRYAEHQLSQSEIQKIIAQLEHIPATPLYLGSKSAFKLINQGITLVRDDARLPAVHIRLIDFDDVQNNRFRVVNQFKVAGEHERIPDILLFINGIPITIFELKSAIEEDVTIYDAWEQIHIRYKRDIPKLLKYTFLSVISDGANNRLGSVFTPYEFYYTWNRVNDEQITQSGIKTLESLIAGALSPVRILSLLRDFIYYPDNDDKEMVVVARYPQFFATYKMFDNIKQHLRPHGDGKGGTYFGATGCGKTYTMLYLARMLVQREQDIFKNPTVIIITDREDLDSQTARIFTNAKTFLGEEEVMSIESRQDLADKLRAKPSGGVYLTTIQKFAEHIGLLSERSNIICISDEAHRTQTGVDGKVYVDATGVQVKYGFAKYLRDGFPNATYVGFTGTPIDETLAVFGQVVDKYTMKQASDDGITVRITYEPRLARVLLSEEKAKEIQRYYESCAEQGSTEYEIERSKREMSQMRQILANPDRLKLLAKDMVTHYEQLCNENPAIVKKAMIVCADRGIAFELLKNIVAIRPNWNVAKKCEDESQYTAQELDKLLAIEKIKLVATRNQDDPDELYQICGTKEYRKELDRQFKNTDSNFKIAIVVDMWITGFDVPSLAVMYIDKPLQKHTLIQTISRVNRNFEGKEQGIVVDYIGIKNAMMQAVKLYGSDDETPVDDIQVSLAVLRNHLKLLANIMHGFDATDFYHGSPLARLHCLNMATEWVQQKKETENRYMGLSKRLKSAYEICVATGELSDDEIAQSQFFLAVRAIIYKQHTGNHTAPDTEQMNAYVSDMVAKAITSTGVENIINADTRQELFDESFEQELAKIDLPISKFHALLALLKKAIGEYGKTNKVKSIEFDKRMRDVVERYNSRDNLAFVNEVVGDFINSLSDEILNLLKELQTDKQSFEGLGISLEEKAFYDILIHVRNTHQFDYADEKCVVLAQKIKELVDNNSQFSEWSVRDDIKSKLSMELTLLLYNNGYPPEWNEEVFEKVLEQAENFKQYH</sequence>